<keyword evidence="7" id="KW-1185">Reference proteome</keyword>
<feature type="binding site" evidence="5">
    <location>
        <position position="225"/>
    </location>
    <ligand>
        <name>(2E)-4-hydroxy-3-methylbut-2-enyl diphosphate</name>
        <dbReference type="ChEBI" id="CHEBI:128753"/>
    </ligand>
</feature>
<feature type="binding site" evidence="5">
    <location>
        <position position="127"/>
    </location>
    <ligand>
        <name>(2E)-4-hydroxy-3-methylbut-2-enyl diphosphate</name>
        <dbReference type="ChEBI" id="CHEBI:128753"/>
    </ligand>
</feature>
<comment type="catalytic activity">
    <reaction evidence="5">
        <text>dimethylallyl diphosphate + 2 oxidized [2Fe-2S]-[ferredoxin] + H2O = (2E)-4-hydroxy-3-methylbut-2-enyl diphosphate + 2 reduced [2Fe-2S]-[ferredoxin] + 2 H(+)</text>
        <dbReference type="Rhea" id="RHEA:24825"/>
        <dbReference type="Rhea" id="RHEA-COMP:10000"/>
        <dbReference type="Rhea" id="RHEA-COMP:10001"/>
        <dbReference type="ChEBI" id="CHEBI:15377"/>
        <dbReference type="ChEBI" id="CHEBI:15378"/>
        <dbReference type="ChEBI" id="CHEBI:33737"/>
        <dbReference type="ChEBI" id="CHEBI:33738"/>
        <dbReference type="ChEBI" id="CHEBI:57623"/>
        <dbReference type="ChEBI" id="CHEBI:128753"/>
        <dbReference type="EC" id="1.17.7.4"/>
    </reaction>
</comment>
<keyword evidence="3 5" id="KW-0408">Iron</keyword>
<comment type="similarity">
    <text evidence="5">Belongs to the IspH family.</text>
</comment>
<feature type="binding site" evidence="5">
    <location>
        <position position="226"/>
    </location>
    <ligand>
        <name>(2E)-4-hydroxy-3-methylbut-2-enyl diphosphate</name>
        <dbReference type="ChEBI" id="CHEBI:128753"/>
    </ligand>
</feature>
<keyword evidence="5 6" id="KW-0560">Oxidoreductase</keyword>
<dbReference type="PANTHER" id="PTHR30426">
    <property type="entry name" value="4-HYDROXY-3-METHYLBUT-2-ENYL DIPHOSPHATE REDUCTASE"/>
    <property type="match status" value="1"/>
</dbReference>
<feature type="binding site" evidence="5">
    <location>
        <position position="12"/>
    </location>
    <ligand>
        <name>[4Fe-4S] cluster</name>
        <dbReference type="ChEBI" id="CHEBI:49883"/>
    </ligand>
</feature>
<comment type="caution">
    <text evidence="6">The sequence shown here is derived from an EMBL/GenBank/DDBJ whole genome shotgun (WGS) entry which is preliminary data.</text>
</comment>
<dbReference type="CDD" id="cd13944">
    <property type="entry name" value="lytB_ispH"/>
    <property type="match status" value="1"/>
</dbReference>
<dbReference type="HAMAP" id="MF_00191">
    <property type="entry name" value="IspH"/>
    <property type="match status" value="1"/>
</dbReference>
<accession>A0ABT1EF86</accession>
<comment type="pathway">
    <text evidence="5">Isoprenoid biosynthesis; isopentenyl diphosphate biosynthesis via DXP pathway; isopentenyl diphosphate from 1-deoxy-D-xylulose 5-phosphate: step 6/6.</text>
</comment>
<dbReference type="EMBL" id="JAMZFV010000002">
    <property type="protein sequence ID" value="MCP1109303.1"/>
    <property type="molecule type" value="Genomic_DNA"/>
</dbReference>
<dbReference type="RefSeq" id="WP_262068203.1">
    <property type="nucleotide sequence ID" value="NZ_JAMXOC010000002.1"/>
</dbReference>
<reference evidence="6 7" key="1">
    <citation type="journal article" date="2022" name="Genome Biol. Evol.">
        <title>Host diet, physiology and behaviors set the stage for Lachnospiraceae cladogenesis.</title>
        <authorList>
            <person name="Vera-Ponce De Leon A."/>
            <person name="Schneider M."/>
            <person name="Jahnes B.C."/>
            <person name="Sadowski V."/>
            <person name="Camuy-Velez L.A."/>
            <person name="Duan J."/>
            <person name="Sabree Z.L."/>
        </authorList>
    </citation>
    <scope>NUCLEOTIDE SEQUENCE [LARGE SCALE GENOMIC DNA]</scope>
    <source>
        <strain evidence="6 7">PAL227</strain>
    </source>
</reference>
<dbReference type="PANTHER" id="PTHR30426:SF0">
    <property type="entry name" value="4-HYDROXY-3-METHYLBUT-2-ENYL DIPHOSPHATE REDUCTASE"/>
    <property type="match status" value="1"/>
</dbReference>
<dbReference type="Gene3D" id="3.40.1010.20">
    <property type="entry name" value="4-hydroxy-3-methylbut-2-enyl diphosphate reductase, catalytic domain"/>
    <property type="match status" value="2"/>
</dbReference>
<feature type="binding site" evidence="5">
    <location>
        <position position="226"/>
    </location>
    <ligand>
        <name>isopentenyl diphosphate</name>
        <dbReference type="ChEBI" id="CHEBI:128769"/>
    </ligand>
</feature>
<dbReference type="InterPro" id="IPR003451">
    <property type="entry name" value="LytB/IspH"/>
</dbReference>
<comment type="function">
    <text evidence="5">Catalyzes the conversion of 1-hydroxy-2-methyl-2-(E)-butenyl 4-diphosphate (HMBPP) into a mixture of isopentenyl diphosphate (IPP) and dimethylallyl diphosphate (DMAPP). Acts in the terminal step of the DOXP/MEP pathway for isoprenoid precursor biosynthesis.</text>
</comment>
<feature type="binding site" evidence="5">
    <location>
        <position position="99"/>
    </location>
    <ligand>
        <name>[4Fe-4S] cluster</name>
        <dbReference type="ChEBI" id="CHEBI:49883"/>
    </ligand>
</feature>
<feature type="binding site" evidence="5">
    <location>
        <position position="42"/>
    </location>
    <ligand>
        <name>isopentenyl diphosphate</name>
        <dbReference type="ChEBI" id="CHEBI:128769"/>
    </ligand>
</feature>
<name>A0ABT1EF86_9FIRM</name>
<feature type="active site" description="Proton donor" evidence="5">
    <location>
        <position position="129"/>
    </location>
</feature>
<evidence type="ECO:0000256" key="1">
    <source>
        <dbReference type="ARBA" id="ARBA00022485"/>
    </source>
</evidence>
<dbReference type="Pfam" id="PF02401">
    <property type="entry name" value="LYTB"/>
    <property type="match status" value="1"/>
</dbReference>
<gene>
    <name evidence="5 6" type="primary">ispH</name>
    <name evidence="6" type="ORF">NK118_03450</name>
</gene>
<comment type="cofactor">
    <cofactor evidence="5">
        <name>[4Fe-4S] cluster</name>
        <dbReference type="ChEBI" id="CHEBI:49883"/>
    </cofactor>
    <text evidence="5">Binds 1 [4Fe-4S] cluster per subunit.</text>
</comment>
<feature type="binding site" evidence="5">
    <location>
        <position position="42"/>
    </location>
    <ligand>
        <name>dimethylallyl diphosphate</name>
        <dbReference type="ChEBI" id="CHEBI:57623"/>
    </ligand>
</feature>
<feature type="binding site" evidence="5">
    <location>
        <position position="77"/>
    </location>
    <ligand>
        <name>(2E)-4-hydroxy-3-methylbut-2-enyl diphosphate</name>
        <dbReference type="ChEBI" id="CHEBI:128753"/>
    </ligand>
</feature>
<feature type="binding site" evidence="5">
    <location>
        <position position="268"/>
    </location>
    <ligand>
        <name>(2E)-4-hydroxy-3-methylbut-2-enyl diphosphate</name>
        <dbReference type="ChEBI" id="CHEBI:128753"/>
    </ligand>
</feature>
<feature type="binding site" evidence="5">
    <location>
        <position position="224"/>
    </location>
    <ligand>
        <name>dimethylallyl diphosphate</name>
        <dbReference type="ChEBI" id="CHEBI:57623"/>
    </ligand>
</feature>
<dbReference type="EC" id="1.17.7.4" evidence="5"/>
<feature type="binding site" evidence="5">
    <location>
        <position position="225"/>
    </location>
    <ligand>
        <name>isopentenyl diphosphate</name>
        <dbReference type="ChEBI" id="CHEBI:128769"/>
    </ligand>
</feature>
<feature type="binding site" evidence="5">
    <location>
        <position position="196"/>
    </location>
    <ligand>
        <name>[4Fe-4S] cluster</name>
        <dbReference type="ChEBI" id="CHEBI:49883"/>
    </ligand>
</feature>
<evidence type="ECO:0000256" key="2">
    <source>
        <dbReference type="ARBA" id="ARBA00022723"/>
    </source>
</evidence>
<feature type="binding site" evidence="5">
    <location>
        <position position="224"/>
    </location>
    <ligand>
        <name>isopentenyl diphosphate</name>
        <dbReference type="ChEBI" id="CHEBI:128769"/>
    </ligand>
</feature>
<feature type="binding site" evidence="5">
    <location>
        <position position="127"/>
    </location>
    <ligand>
        <name>dimethylallyl diphosphate</name>
        <dbReference type="ChEBI" id="CHEBI:57623"/>
    </ligand>
</feature>
<evidence type="ECO:0000256" key="3">
    <source>
        <dbReference type="ARBA" id="ARBA00023004"/>
    </source>
</evidence>
<protein>
    <recommendedName>
        <fullName evidence="5">4-hydroxy-3-methylbut-2-enyl diphosphate reductase</fullName>
        <shortName evidence="5">HMBPP reductase</shortName>
        <ecNumber evidence="5">1.17.7.4</ecNumber>
    </recommendedName>
</protein>
<feature type="binding site" evidence="5">
    <location>
        <position position="268"/>
    </location>
    <ligand>
        <name>isopentenyl diphosphate</name>
        <dbReference type="ChEBI" id="CHEBI:128769"/>
    </ligand>
</feature>
<evidence type="ECO:0000313" key="6">
    <source>
        <dbReference type="EMBL" id="MCP1109303.1"/>
    </source>
</evidence>
<keyword evidence="1 5" id="KW-0004">4Fe-4S</keyword>
<evidence type="ECO:0000256" key="5">
    <source>
        <dbReference type="HAMAP-Rule" id="MF_00191"/>
    </source>
</evidence>
<comment type="catalytic activity">
    <reaction evidence="5">
        <text>isopentenyl diphosphate + 2 oxidized [2Fe-2S]-[ferredoxin] + H2O = (2E)-4-hydroxy-3-methylbut-2-enyl diphosphate + 2 reduced [2Fe-2S]-[ferredoxin] + 2 H(+)</text>
        <dbReference type="Rhea" id="RHEA:24488"/>
        <dbReference type="Rhea" id="RHEA-COMP:10000"/>
        <dbReference type="Rhea" id="RHEA-COMP:10001"/>
        <dbReference type="ChEBI" id="CHEBI:15377"/>
        <dbReference type="ChEBI" id="CHEBI:15378"/>
        <dbReference type="ChEBI" id="CHEBI:33737"/>
        <dbReference type="ChEBI" id="CHEBI:33738"/>
        <dbReference type="ChEBI" id="CHEBI:128753"/>
        <dbReference type="ChEBI" id="CHEBI:128769"/>
        <dbReference type="EC" id="1.17.7.4"/>
    </reaction>
</comment>
<feature type="binding site" evidence="5">
    <location>
        <position position="224"/>
    </location>
    <ligand>
        <name>(2E)-4-hydroxy-3-methylbut-2-enyl diphosphate</name>
        <dbReference type="ChEBI" id="CHEBI:128753"/>
    </ligand>
</feature>
<dbReference type="Gene3D" id="3.40.50.11270">
    <property type="match status" value="1"/>
</dbReference>
<keyword evidence="5" id="KW-0414">Isoprene biosynthesis</keyword>
<feature type="binding site" evidence="5">
    <location>
        <position position="77"/>
    </location>
    <ligand>
        <name>isopentenyl diphosphate</name>
        <dbReference type="ChEBI" id="CHEBI:128769"/>
    </ligand>
</feature>
<keyword evidence="2 5" id="KW-0479">Metal-binding</keyword>
<proteinExistence type="inferred from homology"/>
<keyword evidence="4 5" id="KW-0411">Iron-sulfur</keyword>
<dbReference type="GO" id="GO:0051745">
    <property type="term" value="F:4-hydroxy-3-methylbut-2-enyl diphosphate reductase activity"/>
    <property type="evidence" value="ECO:0007669"/>
    <property type="project" value="UniProtKB-EC"/>
</dbReference>
<feature type="binding site" evidence="5">
    <location>
        <position position="168"/>
    </location>
    <ligand>
        <name>(2E)-4-hydroxy-3-methylbut-2-enyl diphosphate</name>
        <dbReference type="ChEBI" id="CHEBI:128753"/>
    </ligand>
</feature>
<dbReference type="Proteomes" id="UP001523565">
    <property type="component" value="Unassembled WGS sequence"/>
</dbReference>
<dbReference type="NCBIfam" id="TIGR00216">
    <property type="entry name" value="ispH_lytB"/>
    <property type="match status" value="1"/>
</dbReference>
<feature type="binding site" evidence="5">
    <location>
        <position position="225"/>
    </location>
    <ligand>
        <name>dimethylallyl diphosphate</name>
        <dbReference type="ChEBI" id="CHEBI:57623"/>
    </ligand>
</feature>
<feature type="binding site" evidence="5">
    <location>
        <position position="268"/>
    </location>
    <ligand>
        <name>dimethylallyl diphosphate</name>
        <dbReference type="ChEBI" id="CHEBI:57623"/>
    </ligand>
</feature>
<feature type="binding site" evidence="5">
    <location>
        <position position="77"/>
    </location>
    <ligand>
        <name>dimethylallyl diphosphate</name>
        <dbReference type="ChEBI" id="CHEBI:57623"/>
    </ligand>
</feature>
<feature type="binding site" evidence="5">
    <location>
        <position position="127"/>
    </location>
    <ligand>
        <name>isopentenyl diphosphate</name>
        <dbReference type="ChEBI" id="CHEBI:128769"/>
    </ligand>
</feature>
<organism evidence="6 7">
    <name type="scientific">Ohessyouella blattaphilus</name>
    <dbReference type="NCBI Taxonomy" id="2949333"/>
    <lineage>
        <taxon>Bacteria</taxon>
        <taxon>Bacillati</taxon>
        <taxon>Bacillota</taxon>
        <taxon>Clostridia</taxon>
        <taxon>Lachnospirales</taxon>
        <taxon>Lachnospiraceae</taxon>
        <taxon>Ohessyouella</taxon>
    </lineage>
</organism>
<feature type="binding site" evidence="5">
    <location>
        <position position="226"/>
    </location>
    <ligand>
        <name>dimethylallyl diphosphate</name>
        <dbReference type="ChEBI" id="CHEBI:57623"/>
    </ligand>
</feature>
<feature type="binding site" evidence="5">
    <location>
        <position position="42"/>
    </location>
    <ligand>
        <name>(2E)-4-hydroxy-3-methylbut-2-enyl diphosphate</name>
        <dbReference type="ChEBI" id="CHEBI:128753"/>
    </ligand>
</feature>
<evidence type="ECO:0000313" key="7">
    <source>
        <dbReference type="Proteomes" id="UP001523565"/>
    </source>
</evidence>
<sequence>MEIITAKSAGFCFGVEKAVNLVYEELRKGENRPIYTYGPIIHNEIVNDDFKAKGVRIIDGLEALAGVKEGTVIIRSHGVPKKVYDLLEERKIHYVDGTCPFVKRIHNIVAEKTAQGEFVIIIGNPAHPEVEGIRGWGDEKIEIISDEAKARAFTLEDKSQKVTIVAQTTFNHNKFKELVEIILGKGYNVSVCNTICSATRERQAEAREIASRVDAMIVIGDMHSSNSQKLFEICKDTCEKTFFVQTIRDLDKTKLKDINVLGITAGASTPNKTIEEVQKGCQI</sequence>
<comment type="pathway">
    <text evidence="5">Isoprenoid biosynthesis; dimethylallyl diphosphate biosynthesis; dimethylallyl diphosphate from (2E)-4-hydroxy-3-methylbutenyl diphosphate: step 1/1.</text>
</comment>
<evidence type="ECO:0000256" key="4">
    <source>
        <dbReference type="ARBA" id="ARBA00023014"/>
    </source>
</evidence>